<proteinExistence type="predicted"/>
<sequence>MSFLLQGNQEKFSEFLKIDTSLGEAHYPNSIAGQYNLWSISNI</sequence>
<name>A0A160VFW9_9ZZZZ</name>
<evidence type="ECO:0000313" key="1">
    <source>
        <dbReference type="EMBL" id="CUV09443.1"/>
    </source>
</evidence>
<dbReference type="EMBL" id="FAXC01000249">
    <property type="protein sequence ID" value="CUV09443.1"/>
    <property type="molecule type" value="Genomic_DNA"/>
</dbReference>
<protein>
    <submittedName>
        <fullName evidence="1">Uncharacterized protein</fullName>
    </submittedName>
</protein>
<accession>A0A160VFW9</accession>
<organism evidence="1">
    <name type="scientific">hydrothermal vent metagenome</name>
    <dbReference type="NCBI Taxonomy" id="652676"/>
    <lineage>
        <taxon>unclassified sequences</taxon>
        <taxon>metagenomes</taxon>
        <taxon>ecological metagenomes</taxon>
    </lineage>
</organism>
<gene>
    <name evidence="1" type="ORF">MGWOODY_Mmi2052</name>
</gene>
<reference evidence="1" key="1">
    <citation type="submission" date="2015-10" db="EMBL/GenBank/DDBJ databases">
        <authorList>
            <person name="Gilbert D.G."/>
        </authorList>
    </citation>
    <scope>NUCLEOTIDE SEQUENCE</scope>
</reference>
<dbReference type="AlphaFoldDB" id="A0A160VFW9"/>